<dbReference type="Proteomes" id="UP000246635">
    <property type="component" value="Unassembled WGS sequence"/>
</dbReference>
<feature type="region of interest" description="Disordered" evidence="1">
    <location>
        <begin position="86"/>
        <end position="107"/>
    </location>
</feature>
<dbReference type="InterPro" id="IPR046929">
    <property type="entry name" value="HTH_Tnp"/>
</dbReference>
<dbReference type="EMBL" id="QGTQ01000071">
    <property type="protein sequence ID" value="PWV86915.1"/>
    <property type="molecule type" value="Genomic_DNA"/>
</dbReference>
<reference evidence="2 3" key="1">
    <citation type="submission" date="2018-05" db="EMBL/GenBank/DDBJ databases">
        <title>Genomic Encyclopedia of Type Strains, Phase III (KMG-III): the genomes of soil and plant-associated and newly described type strains.</title>
        <authorList>
            <person name="Whitman W."/>
        </authorList>
    </citation>
    <scope>NUCLEOTIDE SEQUENCE [LARGE SCALE GENOMIC DNA]</scope>
    <source>
        <strain evidence="2 3">CECT 5696</strain>
    </source>
</reference>
<dbReference type="SUPFAM" id="SSF46689">
    <property type="entry name" value="Homeodomain-like"/>
    <property type="match status" value="1"/>
</dbReference>
<gene>
    <name evidence="2" type="ORF">DFQ01_1712</name>
</gene>
<protein>
    <submittedName>
        <fullName evidence="2">Uncharacterized protein</fullName>
    </submittedName>
</protein>
<keyword evidence="3" id="KW-1185">Reference proteome</keyword>
<comment type="caution">
    <text evidence="2">The sequence shown here is derived from an EMBL/GenBank/DDBJ whole genome shotgun (WGS) entry which is preliminary data.</text>
</comment>
<dbReference type="Pfam" id="PF20310">
    <property type="entry name" value="HTH_Tnp_2"/>
    <property type="match status" value="1"/>
</dbReference>
<dbReference type="OrthoDB" id="1652943at2"/>
<proteinExistence type="predicted"/>
<accession>A0A2V2Y7S8</accession>
<evidence type="ECO:0000313" key="3">
    <source>
        <dbReference type="Proteomes" id="UP000246635"/>
    </source>
</evidence>
<feature type="compositionally biased region" description="Basic and acidic residues" evidence="1">
    <location>
        <begin position="86"/>
        <end position="95"/>
    </location>
</feature>
<dbReference type="AlphaFoldDB" id="A0A2V2Y7S8"/>
<evidence type="ECO:0000313" key="2">
    <source>
        <dbReference type="EMBL" id="PWV86915.1"/>
    </source>
</evidence>
<evidence type="ECO:0000256" key="1">
    <source>
        <dbReference type="SAM" id="MobiDB-lite"/>
    </source>
</evidence>
<sequence length="142" mass="16366">MGKVQRIIFTEEQMRKLETNPNVQHVTELAITYSSAFKLAALKAYSEGQTPVEIFIRAGFDLDAIGSKKPKHCLKRWRDTYDRYGEEGLTTERRGKNSTGRKPVGELSVEEELKRAKAKIKLLEAEMELLKKLEALERQKKR</sequence>
<organism evidence="2 3">
    <name type="scientific">Paenibacillus cellulosilyticus</name>
    <dbReference type="NCBI Taxonomy" id="375489"/>
    <lineage>
        <taxon>Bacteria</taxon>
        <taxon>Bacillati</taxon>
        <taxon>Bacillota</taxon>
        <taxon>Bacilli</taxon>
        <taxon>Bacillales</taxon>
        <taxon>Paenibacillaceae</taxon>
        <taxon>Paenibacillus</taxon>
    </lineage>
</organism>
<name>A0A2V2Y7S8_9BACL</name>
<dbReference type="InterPro" id="IPR009057">
    <property type="entry name" value="Homeodomain-like_sf"/>
</dbReference>